<dbReference type="EMBL" id="CAJOBC010019064">
    <property type="protein sequence ID" value="CAF4040260.1"/>
    <property type="molecule type" value="Genomic_DNA"/>
</dbReference>
<proteinExistence type="predicted"/>
<dbReference type="Proteomes" id="UP000663829">
    <property type="component" value="Unassembled WGS sequence"/>
</dbReference>
<protein>
    <submittedName>
        <fullName evidence="3">Uncharacterized protein</fullName>
    </submittedName>
</protein>
<dbReference type="AlphaFoldDB" id="A0A815AVL1"/>
<organism evidence="3 6">
    <name type="scientific">Didymodactylos carnosus</name>
    <dbReference type="NCBI Taxonomy" id="1234261"/>
    <lineage>
        <taxon>Eukaryota</taxon>
        <taxon>Metazoa</taxon>
        <taxon>Spiralia</taxon>
        <taxon>Gnathifera</taxon>
        <taxon>Rotifera</taxon>
        <taxon>Eurotatoria</taxon>
        <taxon>Bdelloidea</taxon>
        <taxon>Philodinida</taxon>
        <taxon>Philodinidae</taxon>
        <taxon>Didymodactylos</taxon>
    </lineage>
</organism>
<keyword evidence="1" id="KW-0732">Signal</keyword>
<evidence type="ECO:0000313" key="5">
    <source>
        <dbReference type="EMBL" id="CAF4040260.1"/>
    </source>
</evidence>
<accession>A0A815AVL1</accession>
<evidence type="ECO:0000313" key="3">
    <source>
        <dbReference type="EMBL" id="CAF1261850.1"/>
    </source>
</evidence>
<dbReference type="Proteomes" id="UP000681722">
    <property type="component" value="Unassembled WGS sequence"/>
</dbReference>
<evidence type="ECO:0000256" key="1">
    <source>
        <dbReference type="SAM" id="SignalP"/>
    </source>
</evidence>
<dbReference type="EMBL" id="CAJOBA010036242">
    <property type="protein sequence ID" value="CAF4019325.1"/>
    <property type="molecule type" value="Genomic_DNA"/>
</dbReference>
<name>A0A815AVL1_9BILA</name>
<dbReference type="EMBL" id="CAJNOK010014712">
    <property type="protein sequence ID" value="CAF1210436.1"/>
    <property type="molecule type" value="Genomic_DNA"/>
</dbReference>
<dbReference type="Proteomes" id="UP000677228">
    <property type="component" value="Unassembled WGS sequence"/>
</dbReference>
<evidence type="ECO:0000313" key="4">
    <source>
        <dbReference type="EMBL" id="CAF4019325.1"/>
    </source>
</evidence>
<gene>
    <name evidence="3" type="ORF">GPM918_LOCUS26645</name>
    <name evidence="2" type="ORF">OVA965_LOCUS24421</name>
    <name evidence="5" type="ORF">SRO942_LOCUS26834</name>
    <name evidence="4" type="ORF">TMI583_LOCUS25138</name>
</gene>
<evidence type="ECO:0000313" key="6">
    <source>
        <dbReference type="Proteomes" id="UP000663829"/>
    </source>
</evidence>
<keyword evidence="6" id="KW-1185">Reference proteome</keyword>
<dbReference type="EMBL" id="CAJNOQ010010820">
    <property type="protein sequence ID" value="CAF1261850.1"/>
    <property type="molecule type" value="Genomic_DNA"/>
</dbReference>
<dbReference type="Proteomes" id="UP000682733">
    <property type="component" value="Unassembled WGS sequence"/>
</dbReference>
<comment type="caution">
    <text evidence="3">The sequence shown here is derived from an EMBL/GenBank/DDBJ whole genome shotgun (WGS) entry which is preliminary data.</text>
</comment>
<evidence type="ECO:0000313" key="2">
    <source>
        <dbReference type="EMBL" id="CAF1210436.1"/>
    </source>
</evidence>
<sequence length="230" mass="23748">MVNMIILIVVLASLHLSSGALKCYNTTQNAEGVIQVKQASVDATKACAPQQCTCAVYQRQCASGNSMCSAAEVQAGTWKSYSAITGKKACTALKTTAGYKDVTCCTTALCNSASAAATTMSGDTTMGMPTTKIAVQQASTEEYSELTSESAPDVTQTLIVAQTHVVAETSTKPAATTMGNINSKTTTPMAPATTGKAAMNSSTTASIIFALVVYLLARNNNESRGGDLLL</sequence>
<feature type="signal peptide" evidence="1">
    <location>
        <begin position="1"/>
        <end position="19"/>
    </location>
</feature>
<reference evidence="3" key="1">
    <citation type="submission" date="2021-02" db="EMBL/GenBank/DDBJ databases">
        <authorList>
            <person name="Nowell W R."/>
        </authorList>
    </citation>
    <scope>NUCLEOTIDE SEQUENCE</scope>
</reference>
<feature type="chain" id="PRO_5044132043" evidence="1">
    <location>
        <begin position="20"/>
        <end position="230"/>
    </location>
</feature>